<protein>
    <submittedName>
        <fullName evidence="1">Uncharacterized protein</fullName>
    </submittedName>
</protein>
<proteinExistence type="predicted"/>
<gene>
    <name evidence="1" type="ORF">SAMN02745129_0675</name>
</gene>
<evidence type="ECO:0000313" key="2">
    <source>
        <dbReference type="Proteomes" id="UP000184268"/>
    </source>
</evidence>
<dbReference type="EMBL" id="FQXG01000001">
    <property type="protein sequence ID" value="SHG77665.1"/>
    <property type="molecule type" value="Genomic_DNA"/>
</dbReference>
<reference evidence="1 2" key="1">
    <citation type="submission" date="2016-11" db="EMBL/GenBank/DDBJ databases">
        <authorList>
            <person name="Jaros S."/>
            <person name="Januszkiewicz K."/>
            <person name="Wedrychowicz H."/>
        </authorList>
    </citation>
    <scope>NUCLEOTIDE SEQUENCE [LARGE SCALE GENOMIC DNA]</scope>
    <source>
        <strain evidence="1 2">DSM 16917</strain>
    </source>
</reference>
<dbReference type="AlphaFoldDB" id="A0A1M5MKB0"/>
<keyword evidence="2" id="KW-1185">Reference proteome</keyword>
<name>A0A1M5MKB0_9GAMM</name>
<evidence type="ECO:0000313" key="1">
    <source>
        <dbReference type="EMBL" id="SHG77665.1"/>
    </source>
</evidence>
<organism evidence="1 2">
    <name type="scientific">Ferrimonas marina</name>
    <dbReference type="NCBI Taxonomy" id="299255"/>
    <lineage>
        <taxon>Bacteria</taxon>
        <taxon>Pseudomonadati</taxon>
        <taxon>Pseudomonadota</taxon>
        <taxon>Gammaproteobacteria</taxon>
        <taxon>Alteromonadales</taxon>
        <taxon>Ferrimonadaceae</taxon>
        <taxon>Ferrimonas</taxon>
    </lineage>
</organism>
<accession>A0A1M5MKB0</accession>
<dbReference type="Proteomes" id="UP000184268">
    <property type="component" value="Unassembled WGS sequence"/>
</dbReference>
<sequence length="88" mass="10057">MVIAQQRQAWHWYRRHRTDPVRQAGDAMLQQNIGQTIPLLMLLIGGAELGKLRCEQRKLVLALVHRRQHQALAKQANPKCKASRQVAG</sequence>